<dbReference type="PANTHER" id="PTHR43409">
    <property type="entry name" value="ANAEROBIC MAGNESIUM-PROTOPORPHYRIN IX MONOMETHYL ESTER CYCLASE-RELATED"/>
    <property type="match status" value="1"/>
</dbReference>
<reference evidence="7" key="1">
    <citation type="submission" date="2018-05" db="EMBL/GenBank/DDBJ databases">
        <authorList>
            <person name="Lanie J.A."/>
            <person name="Ng W.-L."/>
            <person name="Kazmierczak K.M."/>
            <person name="Andrzejewski T.M."/>
            <person name="Davidsen T.M."/>
            <person name="Wayne K.J."/>
            <person name="Tettelin H."/>
            <person name="Glass J.I."/>
            <person name="Rusch D."/>
            <person name="Podicherti R."/>
            <person name="Tsui H.-C.T."/>
            <person name="Winkler M.E."/>
        </authorList>
    </citation>
    <scope>NUCLEOTIDE SEQUENCE</scope>
</reference>
<dbReference type="InterPro" id="IPR058240">
    <property type="entry name" value="rSAM_sf"/>
</dbReference>
<evidence type="ECO:0000256" key="3">
    <source>
        <dbReference type="ARBA" id="ARBA00022723"/>
    </source>
</evidence>
<evidence type="ECO:0000259" key="6">
    <source>
        <dbReference type="PROSITE" id="PS51918"/>
    </source>
</evidence>
<proteinExistence type="predicted"/>
<dbReference type="InterPro" id="IPR007197">
    <property type="entry name" value="rSAM"/>
</dbReference>
<dbReference type="GO" id="GO:0051536">
    <property type="term" value="F:iron-sulfur cluster binding"/>
    <property type="evidence" value="ECO:0007669"/>
    <property type="project" value="UniProtKB-KW"/>
</dbReference>
<feature type="domain" description="Radical SAM core" evidence="6">
    <location>
        <begin position="1"/>
        <end position="116"/>
    </location>
</feature>
<keyword evidence="5" id="KW-0411">Iron-sulfur</keyword>
<protein>
    <recommendedName>
        <fullName evidence="6">Radical SAM core domain-containing protein</fullName>
    </recommendedName>
</protein>
<dbReference type="AlphaFoldDB" id="A0A382T701"/>
<gene>
    <name evidence="7" type="ORF">METZ01_LOCUS370778</name>
</gene>
<dbReference type="Gene3D" id="3.30.750.200">
    <property type="match status" value="1"/>
</dbReference>
<organism evidence="7">
    <name type="scientific">marine metagenome</name>
    <dbReference type="NCBI Taxonomy" id="408172"/>
    <lineage>
        <taxon>unclassified sequences</taxon>
        <taxon>metagenomes</taxon>
        <taxon>ecological metagenomes</taxon>
    </lineage>
</organism>
<dbReference type="PANTHER" id="PTHR43409:SF7">
    <property type="entry name" value="BLL1977 PROTEIN"/>
    <property type="match status" value="1"/>
</dbReference>
<comment type="cofactor">
    <cofactor evidence="1">
        <name>[4Fe-4S] cluster</name>
        <dbReference type="ChEBI" id="CHEBI:49883"/>
    </cofactor>
</comment>
<accession>A0A382T701</accession>
<dbReference type="PROSITE" id="PS51918">
    <property type="entry name" value="RADICAL_SAM"/>
    <property type="match status" value="1"/>
</dbReference>
<keyword evidence="3" id="KW-0479">Metal-binding</keyword>
<dbReference type="InterPro" id="IPR051198">
    <property type="entry name" value="BchE-like"/>
</dbReference>
<evidence type="ECO:0000256" key="1">
    <source>
        <dbReference type="ARBA" id="ARBA00001966"/>
    </source>
</evidence>
<keyword evidence="4" id="KW-0408">Iron</keyword>
<evidence type="ECO:0000256" key="4">
    <source>
        <dbReference type="ARBA" id="ARBA00023004"/>
    </source>
</evidence>
<sequence length="195" mass="22391">LVCVGFESPTQDALEGVIKKTNMERQIEFMEDARNAELLVNGCFIMGLPNDTPETMQATIDFSKELMPNTAQFYPHMLYPGTGSFKWADDNGYVKTKNWAEWLTPDGLHNTVLELPGLKRDDLLHWSNKGRLEFYLNPKYLFKMLVQSLKNPKEGIRMLISGKTFFKHLFNYIFSTIGIGKKDDSQFSIPEPNKN</sequence>
<evidence type="ECO:0000256" key="5">
    <source>
        <dbReference type="ARBA" id="ARBA00023014"/>
    </source>
</evidence>
<dbReference type="GO" id="GO:0003824">
    <property type="term" value="F:catalytic activity"/>
    <property type="evidence" value="ECO:0007669"/>
    <property type="project" value="InterPro"/>
</dbReference>
<dbReference type="SUPFAM" id="SSF102114">
    <property type="entry name" value="Radical SAM enzymes"/>
    <property type="match status" value="1"/>
</dbReference>
<dbReference type="EMBL" id="UINC01134400">
    <property type="protein sequence ID" value="SVD17924.1"/>
    <property type="molecule type" value="Genomic_DNA"/>
</dbReference>
<keyword evidence="2" id="KW-0949">S-adenosyl-L-methionine</keyword>
<evidence type="ECO:0000313" key="7">
    <source>
        <dbReference type="EMBL" id="SVD17924.1"/>
    </source>
</evidence>
<feature type="non-terminal residue" evidence="7">
    <location>
        <position position="1"/>
    </location>
</feature>
<name>A0A382T701_9ZZZZ</name>
<evidence type="ECO:0000256" key="2">
    <source>
        <dbReference type="ARBA" id="ARBA00022691"/>
    </source>
</evidence>
<dbReference type="GO" id="GO:0046872">
    <property type="term" value="F:metal ion binding"/>
    <property type="evidence" value="ECO:0007669"/>
    <property type="project" value="UniProtKB-KW"/>
</dbReference>